<reference evidence="2 3" key="1">
    <citation type="submission" date="2019-06" db="EMBL/GenBank/DDBJ databases">
        <title>Draft genomes of female and male turbot (Scophthalmus maximus).</title>
        <authorList>
            <person name="Xu H."/>
            <person name="Xu X.-W."/>
            <person name="Shao C."/>
            <person name="Chen S."/>
        </authorList>
    </citation>
    <scope>NUCLEOTIDE SEQUENCE [LARGE SCALE GENOMIC DNA]</scope>
    <source>
        <strain evidence="2">Ysfricsl-2016a</strain>
        <tissue evidence="2">Blood</tissue>
    </source>
</reference>
<name>A0A6A4TPA5_SCOMX</name>
<comment type="caution">
    <text evidence="2">The sequence shown here is derived from an EMBL/GenBank/DDBJ whole genome shotgun (WGS) entry which is preliminary data.</text>
</comment>
<feature type="compositionally biased region" description="Basic and acidic residues" evidence="1">
    <location>
        <begin position="31"/>
        <end position="43"/>
    </location>
</feature>
<proteinExistence type="predicted"/>
<evidence type="ECO:0000256" key="1">
    <source>
        <dbReference type="SAM" id="MobiDB-lite"/>
    </source>
</evidence>
<accession>A0A6A4TPA5</accession>
<dbReference type="EMBL" id="VEVO01000003">
    <property type="protein sequence ID" value="KAF0043822.1"/>
    <property type="molecule type" value="Genomic_DNA"/>
</dbReference>
<evidence type="ECO:0000313" key="3">
    <source>
        <dbReference type="Proteomes" id="UP000438429"/>
    </source>
</evidence>
<feature type="region of interest" description="Disordered" evidence="1">
    <location>
        <begin position="1"/>
        <end position="43"/>
    </location>
</feature>
<protein>
    <submittedName>
        <fullName evidence="2">Uncharacterized protein</fullName>
    </submittedName>
</protein>
<sequence>MEPQLPPLSKARGNKSVRRHTPCSGRTAVGSHDERTRERETRENRGIRAIRLRPADWNHCIVTDGDSSRGGSKEYNIIVALLNINALRCSFCIVAGMEYRKSYAGERRKLLRGRLIHSGLNGTGATMGVINVHRGQQRTDKESLKDQQGSFTVYSTSPRGNAAFEHTAPPNNGIEPGDQISSHRTPLSIPALLLRLTDHAEHIRHVTTRTIDEMSGSHVASLSLF</sequence>
<organism evidence="2 3">
    <name type="scientific">Scophthalmus maximus</name>
    <name type="common">Turbot</name>
    <name type="synonym">Psetta maxima</name>
    <dbReference type="NCBI Taxonomy" id="52904"/>
    <lineage>
        <taxon>Eukaryota</taxon>
        <taxon>Metazoa</taxon>
        <taxon>Chordata</taxon>
        <taxon>Craniata</taxon>
        <taxon>Vertebrata</taxon>
        <taxon>Euteleostomi</taxon>
        <taxon>Actinopterygii</taxon>
        <taxon>Neopterygii</taxon>
        <taxon>Teleostei</taxon>
        <taxon>Neoteleostei</taxon>
        <taxon>Acanthomorphata</taxon>
        <taxon>Carangaria</taxon>
        <taxon>Pleuronectiformes</taxon>
        <taxon>Pleuronectoidei</taxon>
        <taxon>Scophthalmidae</taxon>
        <taxon>Scophthalmus</taxon>
    </lineage>
</organism>
<gene>
    <name evidence="2" type="ORF">F2P81_002980</name>
</gene>
<feature type="compositionally biased region" description="Basic residues" evidence="1">
    <location>
        <begin position="12"/>
        <end position="21"/>
    </location>
</feature>
<dbReference type="Proteomes" id="UP000438429">
    <property type="component" value="Unassembled WGS sequence"/>
</dbReference>
<dbReference type="AlphaFoldDB" id="A0A6A4TPA5"/>
<evidence type="ECO:0000313" key="2">
    <source>
        <dbReference type="EMBL" id="KAF0043822.1"/>
    </source>
</evidence>